<name>A0ABV1WA98_9ACTN</name>
<comment type="caution">
    <text evidence="3">The sequence shown here is derived from an EMBL/GenBank/DDBJ whole genome shotgun (WGS) entry which is preliminary data.</text>
</comment>
<feature type="region of interest" description="Disordered" evidence="1">
    <location>
        <begin position="1"/>
        <end position="33"/>
    </location>
</feature>
<evidence type="ECO:0000313" key="3">
    <source>
        <dbReference type="EMBL" id="MER6981101.1"/>
    </source>
</evidence>
<dbReference type="Gene3D" id="1.10.10.10">
    <property type="entry name" value="Winged helix-like DNA-binding domain superfamily/Winged helix DNA-binding domain"/>
    <property type="match status" value="1"/>
</dbReference>
<dbReference type="InterPro" id="IPR051797">
    <property type="entry name" value="TrmB-like"/>
</dbReference>
<keyword evidence="4" id="KW-1185">Reference proteome</keyword>
<evidence type="ECO:0000256" key="1">
    <source>
        <dbReference type="SAM" id="MobiDB-lite"/>
    </source>
</evidence>
<feature type="compositionally biased region" description="Basic and acidic residues" evidence="1">
    <location>
        <begin position="24"/>
        <end position="33"/>
    </location>
</feature>
<evidence type="ECO:0000259" key="2">
    <source>
        <dbReference type="SMART" id="SM00421"/>
    </source>
</evidence>
<dbReference type="SUPFAM" id="SSF46894">
    <property type="entry name" value="C-terminal effector domain of the bipartite response regulators"/>
    <property type="match status" value="1"/>
</dbReference>
<reference evidence="3 4" key="1">
    <citation type="submission" date="2024-06" db="EMBL/GenBank/DDBJ databases">
        <title>The Natural Products Discovery Center: Release of the First 8490 Sequenced Strains for Exploring Actinobacteria Biosynthetic Diversity.</title>
        <authorList>
            <person name="Kalkreuter E."/>
            <person name="Kautsar S.A."/>
            <person name="Yang D."/>
            <person name="Bader C.D."/>
            <person name="Teijaro C.N."/>
            <person name="Fluegel L."/>
            <person name="Davis C.M."/>
            <person name="Simpson J.R."/>
            <person name="Lauterbach L."/>
            <person name="Steele A.D."/>
            <person name="Gui C."/>
            <person name="Meng S."/>
            <person name="Li G."/>
            <person name="Viehrig K."/>
            <person name="Ye F."/>
            <person name="Su P."/>
            <person name="Kiefer A.F."/>
            <person name="Nichols A."/>
            <person name="Cepeda A.J."/>
            <person name="Yan W."/>
            <person name="Fan B."/>
            <person name="Jiang Y."/>
            <person name="Adhikari A."/>
            <person name="Zheng C.-J."/>
            <person name="Schuster L."/>
            <person name="Cowan T.M."/>
            <person name="Smanski M.J."/>
            <person name="Chevrette M.G."/>
            <person name="De Carvalho L.P.S."/>
            <person name="Shen B."/>
        </authorList>
    </citation>
    <scope>NUCLEOTIDE SEQUENCE [LARGE SCALE GENOMIC DNA]</scope>
    <source>
        <strain evidence="3 4">NPDC000634</strain>
    </source>
</reference>
<organism evidence="3 4">
    <name type="scientific">Streptomyces carpinensis</name>
    <dbReference type="NCBI Taxonomy" id="66369"/>
    <lineage>
        <taxon>Bacteria</taxon>
        <taxon>Bacillati</taxon>
        <taxon>Actinomycetota</taxon>
        <taxon>Actinomycetes</taxon>
        <taxon>Kitasatosporales</taxon>
        <taxon>Streptomycetaceae</taxon>
        <taxon>Streptomyces</taxon>
    </lineage>
</organism>
<feature type="region of interest" description="Disordered" evidence="1">
    <location>
        <begin position="300"/>
        <end position="320"/>
    </location>
</feature>
<protein>
    <submittedName>
        <fullName evidence="3">LuxR family transcriptional regulator</fullName>
    </submittedName>
</protein>
<dbReference type="SMART" id="SM00421">
    <property type="entry name" value="HTH_LUXR"/>
    <property type="match status" value="1"/>
</dbReference>
<dbReference type="Proteomes" id="UP001458415">
    <property type="component" value="Unassembled WGS sequence"/>
</dbReference>
<dbReference type="InterPro" id="IPR036388">
    <property type="entry name" value="WH-like_DNA-bd_sf"/>
</dbReference>
<evidence type="ECO:0000313" key="4">
    <source>
        <dbReference type="Proteomes" id="UP001458415"/>
    </source>
</evidence>
<dbReference type="InterPro" id="IPR000792">
    <property type="entry name" value="Tscrpt_reg_LuxR_C"/>
</dbReference>
<dbReference type="PANTHER" id="PTHR34293:SF1">
    <property type="entry name" value="HTH-TYPE TRANSCRIPTIONAL REGULATOR TRMBL2"/>
    <property type="match status" value="1"/>
</dbReference>
<sequence>MAEPEAAFRGEAGTGSEHPAGSRPADDEAGIGRRRSEPPLLTLLGFGADEDLVYRSLVDRPGSEPADLTGRLPENAVRRALDALVERGLASVHHADADTGAAQHYRATSPLLALAPLREARRAALHRAEFLATDLAERHRAAQAGASGAPVEVLSGTLAIRRRLIAMQERSEREVCALVPAMETPTAISFEDNLVVVEHDSMRRGVLQRSVVERGWLERPDAAAVIDDAVVQGQQISVVEQVPIKMVMADRRTALLPLDPERDETEPVALVVHRSGLLTALVALFEQCFAGGRLLRPFAGPRSGEGAADESEAGPRRTEAEAVDDLDRRILALLYVGLTDAAVARQLGMGHRTVQRRLGDLMRRTGATTRFQLGWEASRAGWLD</sequence>
<dbReference type="RefSeq" id="WP_086730527.1">
    <property type="nucleotide sequence ID" value="NZ_MUBM01000420.1"/>
</dbReference>
<feature type="domain" description="HTH luxR-type" evidence="2">
    <location>
        <begin position="320"/>
        <end position="377"/>
    </location>
</feature>
<accession>A0ABV1WA98</accession>
<gene>
    <name evidence="3" type="ORF">ABT317_30040</name>
</gene>
<dbReference type="PANTHER" id="PTHR34293">
    <property type="entry name" value="HTH-TYPE TRANSCRIPTIONAL REGULATOR TRMBL2"/>
    <property type="match status" value="1"/>
</dbReference>
<dbReference type="EMBL" id="JBEPCU010000690">
    <property type="protein sequence ID" value="MER6981101.1"/>
    <property type="molecule type" value="Genomic_DNA"/>
</dbReference>
<proteinExistence type="predicted"/>
<dbReference type="InterPro" id="IPR016032">
    <property type="entry name" value="Sig_transdc_resp-reg_C-effctor"/>
</dbReference>